<reference evidence="1" key="1">
    <citation type="submission" date="2014-09" db="EMBL/GenBank/DDBJ databases">
        <authorList>
            <person name="Magalhaes I.L.F."/>
            <person name="Oliveira U."/>
            <person name="Santos F.R."/>
            <person name="Vidigal T.H.D.A."/>
            <person name="Brescovit A.D."/>
            <person name="Santos A.J."/>
        </authorList>
    </citation>
    <scope>NUCLEOTIDE SEQUENCE</scope>
    <source>
        <tissue evidence="1">Shoot tissue taken approximately 20 cm above the soil surface</tissue>
    </source>
</reference>
<evidence type="ECO:0000313" key="1">
    <source>
        <dbReference type="EMBL" id="JAE26366.1"/>
    </source>
</evidence>
<reference evidence="1" key="2">
    <citation type="journal article" date="2015" name="Data Brief">
        <title>Shoot transcriptome of the giant reed, Arundo donax.</title>
        <authorList>
            <person name="Barrero R.A."/>
            <person name="Guerrero F.D."/>
            <person name="Moolhuijzen P."/>
            <person name="Goolsby J.A."/>
            <person name="Tidwell J."/>
            <person name="Bellgard S.E."/>
            <person name="Bellgard M.I."/>
        </authorList>
    </citation>
    <scope>NUCLEOTIDE SEQUENCE</scope>
    <source>
        <tissue evidence="1">Shoot tissue taken approximately 20 cm above the soil surface</tissue>
    </source>
</reference>
<sequence>MLKRRGLIVNMLYTITSKLLSFSRIYIQKYIFCIKIWLIYKN</sequence>
<name>A0A0A9GUX8_ARUDO</name>
<dbReference type="EMBL" id="GBRH01171530">
    <property type="protein sequence ID" value="JAE26366.1"/>
    <property type="molecule type" value="Transcribed_RNA"/>
</dbReference>
<dbReference type="AlphaFoldDB" id="A0A0A9GUX8"/>
<organism evidence="1">
    <name type="scientific">Arundo donax</name>
    <name type="common">Giant reed</name>
    <name type="synonym">Donax arundinaceus</name>
    <dbReference type="NCBI Taxonomy" id="35708"/>
    <lineage>
        <taxon>Eukaryota</taxon>
        <taxon>Viridiplantae</taxon>
        <taxon>Streptophyta</taxon>
        <taxon>Embryophyta</taxon>
        <taxon>Tracheophyta</taxon>
        <taxon>Spermatophyta</taxon>
        <taxon>Magnoliopsida</taxon>
        <taxon>Liliopsida</taxon>
        <taxon>Poales</taxon>
        <taxon>Poaceae</taxon>
        <taxon>PACMAD clade</taxon>
        <taxon>Arundinoideae</taxon>
        <taxon>Arundineae</taxon>
        <taxon>Arundo</taxon>
    </lineage>
</organism>
<proteinExistence type="predicted"/>
<protein>
    <submittedName>
        <fullName evidence="1">Uncharacterized protein</fullName>
    </submittedName>
</protein>
<accession>A0A0A9GUX8</accession>